<comment type="catalytic activity">
    <reaction evidence="10">
        <text>L-seryl-[protein] + ATP = O-phospho-L-seryl-[protein] + ADP + H(+)</text>
        <dbReference type="Rhea" id="RHEA:17989"/>
        <dbReference type="Rhea" id="RHEA-COMP:9863"/>
        <dbReference type="Rhea" id="RHEA-COMP:11604"/>
        <dbReference type="ChEBI" id="CHEBI:15378"/>
        <dbReference type="ChEBI" id="CHEBI:29999"/>
        <dbReference type="ChEBI" id="CHEBI:30616"/>
        <dbReference type="ChEBI" id="CHEBI:83421"/>
        <dbReference type="ChEBI" id="CHEBI:456216"/>
        <dbReference type="EC" id="2.7.12.1"/>
    </reaction>
</comment>
<evidence type="ECO:0000313" key="15">
    <source>
        <dbReference type="EMBL" id="JAB59189.1"/>
    </source>
</evidence>
<dbReference type="EMBL" id="GANO01000682">
    <property type="protein sequence ID" value="JAB59189.1"/>
    <property type="molecule type" value="mRNA"/>
</dbReference>
<dbReference type="InterPro" id="IPR000719">
    <property type="entry name" value="Prot_kinase_dom"/>
</dbReference>
<evidence type="ECO:0000256" key="9">
    <source>
        <dbReference type="ARBA" id="ARBA00023242"/>
    </source>
</evidence>
<keyword evidence="9" id="KW-0539">Nucleus</keyword>
<feature type="region of interest" description="Disordered" evidence="13">
    <location>
        <begin position="616"/>
        <end position="655"/>
    </location>
</feature>
<feature type="region of interest" description="Disordered" evidence="13">
    <location>
        <begin position="682"/>
        <end position="753"/>
    </location>
</feature>
<evidence type="ECO:0000256" key="3">
    <source>
        <dbReference type="ARBA" id="ARBA00013203"/>
    </source>
</evidence>
<feature type="region of interest" description="Disordered" evidence="13">
    <location>
        <begin position="538"/>
        <end position="576"/>
    </location>
</feature>
<feature type="compositionally biased region" description="Low complexity" evidence="13">
    <location>
        <begin position="886"/>
        <end position="900"/>
    </location>
</feature>
<evidence type="ECO:0000256" key="11">
    <source>
        <dbReference type="ARBA" id="ARBA00049308"/>
    </source>
</evidence>
<comment type="catalytic activity">
    <reaction evidence="12">
        <text>L-tyrosyl-[protein] + ATP = O-phospho-L-tyrosyl-[protein] + ADP + H(+)</text>
        <dbReference type="Rhea" id="RHEA:10596"/>
        <dbReference type="Rhea" id="RHEA-COMP:10136"/>
        <dbReference type="Rhea" id="RHEA-COMP:20101"/>
        <dbReference type="ChEBI" id="CHEBI:15378"/>
        <dbReference type="ChEBI" id="CHEBI:30616"/>
        <dbReference type="ChEBI" id="CHEBI:46858"/>
        <dbReference type="ChEBI" id="CHEBI:61978"/>
        <dbReference type="ChEBI" id="CHEBI:456216"/>
        <dbReference type="EC" id="2.7.12.1"/>
    </reaction>
</comment>
<dbReference type="PANTHER" id="PTHR24058">
    <property type="entry name" value="DUAL SPECIFICITY PROTEIN KINASE"/>
    <property type="match status" value="1"/>
</dbReference>
<feature type="compositionally biased region" description="Polar residues" evidence="13">
    <location>
        <begin position="616"/>
        <end position="626"/>
    </location>
</feature>
<accession>U5EZJ5</accession>
<dbReference type="InterPro" id="IPR008271">
    <property type="entry name" value="Ser/Thr_kinase_AS"/>
</dbReference>
<dbReference type="GO" id="GO:0004712">
    <property type="term" value="F:protein serine/threonine/tyrosine kinase activity"/>
    <property type="evidence" value="ECO:0007669"/>
    <property type="project" value="UniProtKB-EC"/>
</dbReference>
<evidence type="ECO:0000256" key="8">
    <source>
        <dbReference type="ARBA" id="ARBA00022840"/>
    </source>
</evidence>
<dbReference type="InterPro" id="IPR044131">
    <property type="entry name" value="PKc_DYR1A/1B"/>
</dbReference>
<keyword evidence="4" id="KW-0723">Serine/threonine-protein kinase</keyword>
<reference evidence="15" key="1">
    <citation type="journal article" date="2014" name="Insect Biochem. Mol. Biol.">
        <title>An insight into the sialome of the frog biting fly, Corethrella appendiculata.</title>
        <authorList>
            <person name="Ribeiro J.M.C."/>
            <person name="Chagas A.C."/>
            <person name="Pham V.M."/>
            <person name="Lounibos L.P."/>
            <person name="Calvo E."/>
        </authorList>
    </citation>
    <scope>NUCLEOTIDE SEQUENCE</scope>
    <source>
        <tissue evidence="15">Salivary glands</tissue>
    </source>
</reference>
<dbReference type="FunFam" id="1.10.510.10:FF:000117">
    <property type="entry name" value="dual specificity tyrosine-phosphorylation-regulated kinase 1A isoform X1"/>
    <property type="match status" value="1"/>
</dbReference>
<feature type="compositionally biased region" description="Low complexity" evidence="13">
    <location>
        <begin position="627"/>
        <end position="655"/>
    </location>
</feature>
<evidence type="ECO:0000256" key="2">
    <source>
        <dbReference type="ARBA" id="ARBA00008867"/>
    </source>
</evidence>
<keyword evidence="7" id="KW-0418">Kinase</keyword>
<sequence>NNLHYLTSHHNNNTNNSGSNNNNNKSTSSSSSSSSASSMSTTKNKTTALTTSLPMTAISNNMMTSPNNINNNNNNNNNNNDNNFDTLINDNIVNSLKFLNISQQQQQQMAKQLNYHHNSQIFSNNSNNNINIINSSNCSNNYWLDKDNMATMLMDKPKQKLSSTYGSGSISDSTRQSHAPLYGSLVAEEHLPASHQRSISPTSSTDIRAMQARMPSHFRDPSSAPLRKLSVDLIKTYKHMNEVYYAKKKSSAQQTQGDDSSHKKESKLYNDGYDDEHHDYMIKNGEKFLDRYEIDSLMGKGSFGQVVKAFDHEEQCQVAMKIIKNKKPFLNQAQMEVKLLEMMNSADAENKYYIVKLKRHFMWRNHLCLVFELLSYNLYDLLRNTNFRGVSLNLTSKFAQQLCTALLFLSTPELNIMHCDLKPENILLCNPKRSAIKMVDFGSSCQLGQSMYQYMQSRFYSSPEVLLGMPYDLAMDMWSLGCMLVEMHTGEPLFSGSNEADQMNKIVEVLGMPPKHLLDQAHKTSKFFEKLPSDGSYVLSKPQNPRKYKSPGSSKLHDILGVETGGPGGRSHGEPGHSVSDYLKFKDLMLSMLDFDPKTSVTPYYALQHNFFKSTSDEGTNTANTISSVSTSPSVSTQDQQSHGLSSLQQQQQQRVQRIDHVMNIYQNQQSQQQQASNVILAQGGGNNSNANYPHAMDCDPPVSMTSSAMQSSIVSGTVPSVSSSSSSSSSVNVLNQQQQQQQQHQQQQQQRYIPSHLHSNRYLVVGSNQVIGGHKNNLLNNYAPASLPIELGGVGNAGNNMLMTTSLVPDHSLVGPMSTAGNYTTHHLASNSNNLVVSGYAPFSMNDSNLLIGGVGANPSASSSIQQNVVGSNLVVVSNNISNLGGNNNNSSSSSSSGGIVVGGVGGNNNNNNSNNSIQQQLSQSNKGLSRANNSNTNNDRDESPMVGVCVQPSPVIIHWHWII</sequence>
<dbReference type="PANTHER" id="PTHR24058:SF28">
    <property type="entry name" value="SERINE_THREONINE-PROTEIN KINASE MINIBRAIN"/>
    <property type="match status" value="1"/>
</dbReference>
<protein>
    <recommendedName>
        <fullName evidence="3">dual-specificity kinase</fullName>
        <ecNumber evidence="3">2.7.12.1</ecNumber>
    </recommendedName>
</protein>
<keyword evidence="8" id="KW-0067">ATP-binding</keyword>
<evidence type="ECO:0000256" key="4">
    <source>
        <dbReference type="ARBA" id="ARBA00022527"/>
    </source>
</evidence>
<dbReference type="InterPro" id="IPR050494">
    <property type="entry name" value="Ser_Thr_dual-spec_kinase"/>
</dbReference>
<feature type="compositionally biased region" description="Polar residues" evidence="13">
    <location>
        <begin position="57"/>
        <end position="66"/>
    </location>
</feature>
<feature type="domain" description="Protein kinase" evidence="14">
    <location>
        <begin position="292"/>
        <end position="612"/>
    </location>
</feature>
<dbReference type="SUPFAM" id="SSF56112">
    <property type="entry name" value="Protein kinase-like (PK-like)"/>
    <property type="match status" value="1"/>
</dbReference>
<feature type="compositionally biased region" description="Low complexity" evidence="13">
    <location>
        <begin position="712"/>
        <end position="751"/>
    </location>
</feature>
<dbReference type="Gene3D" id="3.30.200.20">
    <property type="entry name" value="Phosphorylase Kinase, domain 1"/>
    <property type="match status" value="1"/>
</dbReference>
<dbReference type="InterPro" id="IPR011009">
    <property type="entry name" value="Kinase-like_dom_sf"/>
</dbReference>
<feature type="compositionally biased region" description="Low complexity" evidence="13">
    <location>
        <begin position="67"/>
        <end position="83"/>
    </location>
</feature>
<comment type="similarity">
    <text evidence="2">Belongs to the protein kinase superfamily. CMGC Ser/Thr protein kinase family. MNB/DYRK subfamily.</text>
</comment>
<dbReference type="Gene3D" id="1.10.510.10">
    <property type="entry name" value="Transferase(Phosphotransferase) domain 1"/>
    <property type="match status" value="1"/>
</dbReference>
<feature type="compositionally biased region" description="Polar residues" evidence="13">
    <location>
        <begin position="928"/>
        <end position="939"/>
    </location>
</feature>
<dbReference type="EC" id="2.7.12.1" evidence="3"/>
<proteinExistence type="evidence at transcript level"/>
<comment type="catalytic activity">
    <reaction evidence="11">
        <text>L-threonyl-[protein] + ATP = O-phospho-L-threonyl-[protein] + ADP + H(+)</text>
        <dbReference type="Rhea" id="RHEA:46608"/>
        <dbReference type="Rhea" id="RHEA-COMP:11060"/>
        <dbReference type="Rhea" id="RHEA-COMP:11605"/>
        <dbReference type="ChEBI" id="CHEBI:15378"/>
        <dbReference type="ChEBI" id="CHEBI:30013"/>
        <dbReference type="ChEBI" id="CHEBI:30616"/>
        <dbReference type="ChEBI" id="CHEBI:61977"/>
        <dbReference type="ChEBI" id="CHEBI:456216"/>
        <dbReference type="EC" id="2.7.12.1"/>
    </reaction>
</comment>
<evidence type="ECO:0000256" key="13">
    <source>
        <dbReference type="SAM" id="MobiDB-lite"/>
    </source>
</evidence>
<organism evidence="15">
    <name type="scientific">Corethrella appendiculata</name>
    <dbReference type="NCBI Taxonomy" id="1370023"/>
    <lineage>
        <taxon>Eukaryota</taxon>
        <taxon>Metazoa</taxon>
        <taxon>Ecdysozoa</taxon>
        <taxon>Arthropoda</taxon>
        <taxon>Hexapoda</taxon>
        <taxon>Insecta</taxon>
        <taxon>Pterygota</taxon>
        <taxon>Neoptera</taxon>
        <taxon>Endopterygota</taxon>
        <taxon>Diptera</taxon>
        <taxon>Nematocera</taxon>
        <taxon>Culicoidea</taxon>
        <taxon>Chaoboridae</taxon>
        <taxon>Corethrella</taxon>
    </lineage>
</organism>
<evidence type="ECO:0000256" key="10">
    <source>
        <dbReference type="ARBA" id="ARBA00049003"/>
    </source>
</evidence>
<evidence type="ECO:0000256" key="5">
    <source>
        <dbReference type="ARBA" id="ARBA00022679"/>
    </source>
</evidence>
<evidence type="ECO:0000259" key="14">
    <source>
        <dbReference type="PROSITE" id="PS50011"/>
    </source>
</evidence>
<geneLocation type="mitochondrion" evidence="15"/>
<comment type="subcellular location">
    <subcellularLocation>
        <location evidence="1">Nucleus</location>
    </subcellularLocation>
</comment>
<evidence type="ECO:0000256" key="7">
    <source>
        <dbReference type="ARBA" id="ARBA00022777"/>
    </source>
</evidence>
<keyword evidence="15" id="KW-0496">Mitochondrion</keyword>
<feature type="region of interest" description="Disordered" evidence="13">
    <location>
        <begin position="1"/>
        <end position="83"/>
    </location>
</feature>
<feature type="region of interest" description="Disordered" evidence="13">
    <location>
        <begin position="886"/>
        <end position="949"/>
    </location>
</feature>
<dbReference type="GO" id="GO:0005524">
    <property type="term" value="F:ATP binding"/>
    <property type="evidence" value="ECO:0007669"/>
    <property type="project" value="UniProtKB-KW"/>
</dbReference>
<evidence type="ECO:0000256" key="1">
    <source>
        <dbReference type="ARBA" id="ARBA00004123"/>
    </source>
</evidence>
<feature type="compositionally biased region" description="Low complexity" evidence="13">
    <location>
        <begin position="909"/>
        <end position="927"/>
    </location>
</feature>
<dbReference type="PROSITE" id="PS50011">
    <property type="entry name" value="PROTEIN_KINASE_DOM"/>
    <property type="match status" value="1"/>
</dbReference>
<dbReference type="PROSITE" id="PS00108">
    <property type="entry name" value="PROTEIN_KINASE_ST"/>
    <property type="match status" value="1"/>
</dbReference>
<keyword evidence="6" id="KW-0547">Nucleotide-binding</keyword>
<dbReference type="FunFam" id="3.30.200.20:FF:000087">
    <property type="entry name" value="Dual specificity tyrosine-phosphorylation-regulated kinase 1A"/>
    <property type="match status" value="1"/>
</dbReference>
<keyword evidence="5" id="KW-0808">Transferase</keyword>
<dbReference type="GO" id="GO:0004674">
    <property type="term" value="F:protein serine/threonine kinase activity"/>
    <property type="evidence" value="ECO:0007669"/>
    <property type="project" value="UniProtKB-KW"/>
</dbReference>
<name>U5EZJ5_9DIPT</name>
<evidence type="ECO:0000256" key="12">
    <source>
        <dbReference type="ARBA" id="ARBA00051680"/>
    </source>
</evidence>
<dbReference type="AlphaFoldDB" id="U5EZJ5"/>
<dbReference type="GO" id="GO:0005634">
    <property type="term" value="C:nucleus"/>
    <property type="evidence" value="ECO:0007669"/>
    <property type="project" value="UniProtKB-SubCell"/>
</dbReference>
<feature type="non-terminal residue" evidence="15">
    <location>
        <position position="1"/>
    </location>
</feature>
<feature type="compositionally biased region" description="Low complexity" evidence="13">
    <location>
        <begin position="8"/>
        <end position="53"/>
    </location>
</feature>
<evidence type="ECO:0000256" key="6">
    <source>
        <dbReference type="ARBA" id="ARBA00022741"/>
    </source>
</evidence>
<dbReference type="CDD" id="cd14226">
    <property type="entry name" value="PKc_DYRK1"/>
    <property type="match status" value="1"/>
</dbReference>
<dbReference type="SMART" id="SM00220">
    <property type="entry name" value="S_TKc"/>
    <property type="match status" value="1"/>
</dbReference>
<dbReference type="Pfam" id="PF00069">
    <property type="entry name" value="Pkinase"/>
    <property type="match status" value="1"/>
</dbReference>